<keyword evidence="1" id="KW-0732">Signal</keyword>
<gene>
    <name evidence="2" type="ORF">Dbus_chrXg452</name>
</gene>
<sequence length="86" mass="9870">MALLGLYTTLVLLLLGLTIKCHALELMETPTLDNDSAERESSDELLPSWQSYSRDTVANYNPHKVDANFRQLWERVPLQAKQVIKR</sequence>
<accession>A0A0M4ELY2</accession>
<dbReference type="OrthoDB" id="7827364at2759"/>
<dbReference type="Proteomes" id="UP000494163">
    <property type="component" value="Chromosome X"/>
</dbReference>
<organism evidence="2 3">
    <name type="scientific">Drosophila busckii</name>
    <name type="common">Fruit fly</name>
    <dbReference type="NCBI Taxonomy" id="30019"/>
    <lineage>
        <taxon>Eukaryota</taxon>
        <taxon>Metazoa</taxon>
        <taxon>Ecdysozoa</taxon>
        <taxon>Arthropoda</taxon>
        <taxon>Hexapoda</taxon>
        <taxon>Insecta</taxon>
        <taxon>Pterygota</taxon>
        <taxon>Neoptera</taxon>
        <taxon>Endopterygota</taxon>
        <taxon>Diptera</taxon>
        <taxon>Brachycera</taxon>
        <taxon>Muscomorpha</taxon>
        <taxon>Ephydroidea</taxon>
        <taxon>Drosophilidae</taxon>
        <taxon>Drosophila</taxon>
    </lineage>
</organism>
<name>A0A0M4ELY2_DROBS</name>
<keyword evidence="3" id="KW-1185">Reference proteome</keyword>
<feature type="signal peptide" evidence="1">
    <location>
        <begin position="1"/>
        <end position="23"/>
    </location>
</feature>
<protein>
    <submittedName>
        <fullName evidence="2">CG42246</fullName>
    </submittedName>
</protein>
<dbReference type="OMA" id="IANFNPR"/>
<proteinExistence type="predicted"/>
<dbReference type="EMBL" id="CP012528">
    <property type="protein sequence ID" value="ALC48596.1"/>
    <property type="molecule type" value="Genomic_DNA"/>
</dbReference>
<evidence type="ECO:0000313" key="3">
    <source>
        <dbReference type="Proteomes" id="UP000494163"/>
    </source>
</evidence>
<dbReference type="AlphaFoldDB" id="A0A0M4ELY2"/>
<evidence type="ECO:0000313" key="2">
    <source>
        <dbReference type="EMBL" id="ALC48596.1"/>
    </source>
</evidence>
<reference evidence="2 3" key="1">
    <citation type="submission" date="2015-08" db="EMBL/GenBank/DDBJ databases">
        <title>Ancestral chromatin configuration constrains chromatin evolution on differentiating sex chromosomes in Drosophila.</title>
        <authorList>
            <person name="Zhou Q."/>
            <person name="Bachtrog D."/>
        </authorList>
    </citation>
    <scope>NUCLEOTIDE SEQUENCE [LARGE SCALE GENOMIC DNA]</scope>
    <source>
        <tissue evidence="2">Whole larvae</tissue>
    </source>
</reference>
<evidence type="ECO:0000256" key="1">
    <source>
        <dbReference type="SAM" id="SignalP"/>
    </source>
</evidence>
<feature type="chain" id="PRO_5005793359" evidence="1">
    <location>
        <begin position="24"/>
        <end position="86"/>
    </location>
</feature>